<proteinExistence type="predicted"/>
<feature type="domain" description="Transposase IS116/IS110/IS902 C-terminal" evidence="2">
    <location>
        <begin position="206"/>
        <end position="291"/>
    </location>
</feature>
<dbReference type="AlphaFoldDB" id="X1K3P6"/>
<dbReference type="PANTHER" id="PTHR33055:SF3">
    <property type="entry name" value="PUTATIVE TRANSPOSASE FOR IS117-RELATED"/>
    <property type="match status" value="1"/>
</dbReference>
<name>X1K3P6_9ZZZZ</name>
<accession>X1K3P6</accession>
<evidence type="ECO:0000259" key="1">
    <source>
        <dbReference type="Pfam" id="PF01548"/>
    </source>
</evidence>
<dbReference type="InterPro" id="IPR002525">
    <property type="entry name" value="Transp_IS110-like_N"/>
</dbReference>
<feature type="domain" description="Transposase IS110-like N-terminal" evidence="1">
    <location>
        <begin position="8"/>
        <end position="158"/>
    </location>
</feature>
<reference evidence="3" key="1">
    <citation type="journal article" date="2014" name="Front. Microbiol.">
        <title>High frequency of phylogenetically diverse reductive dehalogenase-homologous genes in deep subseafloor sedimentary metagenomes.</title>
        <authorList>
            <person name="Kawai M."/>
            <person name="Futagami T."/>
            <person name="Toyoda A."/>
            <person name="Takaki Y."/>
            <person name="Nishi S."/>
            <person name="Hori S."/>
            <person name="Arai W."/>
            <person name="Tsubouchi T."/>
            <person name="Morono Y."/>
            <person name="Uchiyama I."/>
            <person name="Ito T."/>
            <person name="Fujiyama A."/>
            <person name="Inagaki F."/>
            <person name="Takami H."/>
        </authorList>
    </citation>
    <scope>NUCLEOTIDE SEQUENCE</scope>
    <source>
        <strain evidence="3">Expedition CK06-06</strain>
    </source>
</reference>
<gene>
    <name evidence="3" type="ORF">S06H3_02467</name>
</gene>
<dbReference type="PANTHER" id="PTHR33055">
    <property type="entry name" value="TRANSPOSASE FOR INSERTION SEQUENCE ELEMENT IS1111A"/>
    <property type="match status" value="1"/>
</dbReference>
<sequence length="341" mass="38987">MTNNLFFIGLDIAAADLAASIYQSPDQPIRTKEAIPNNPEGFRILVSWLTGHHINKTNSRICMEATGVYSKAVAYYLTSWGFPVSVEPPLKVKRAFDPVGHKTDPVDSKQIAEYAYRYQDELRLWQPKKEIIEKIRQLLVTREQFTKQKIALNNIMHAYSKEIVQVDLINKTHQETLALIKKQIVRIDKELNKVIKQDPDISQKVKILKTMPGCKMLLAANLIVMTDNFTRLQNPKQLAAFIGIVPYQHQSGSSVFKKPRIRHFGPQYIRKLLRLGSQSVATHNKTFRPYYLRKLAQGKAKALVLNNIANKLLKLACAIARDNTVYIKEHKSIHPMYLKSA</sequence>
<dbReference type="EMBL" id="BARV01000724">
    <property type="protein sequence ID" value="GAI01627.1"/>
    <property type="molecule type" value="Genomic_DNA"/>
</dbReference>
<dbReference type="InterPro" id="IPR047650">
    <property type="entry name" value="Transpos_IS110"/>
</dbReference>
<evidence type="ECO:0000313" key="3">
    <source>
        <dbReference type="EMBL" id="GAI01627.1"/>
    </source>
</evidence>
<evidence type="ECO:0000259" key="2">
    <source>
        <dbReference type="Pfam" id="PF02371"/>
    </source>
</evidence>
<dbReference type="Pfam" id="PF01548">
    <property type="entry name" value="DEDD_Tnp_IS110"/>
    <property type="match status" value="1"/>
</dbReference>
<dbReference type="GO" id="GO:0006313">
    <property type="term" value="P:DNA transposition"/>
    <property type="evidence" value="ECO:0007669"/>
    <property type="project" value="InterPro"/>
</dbReference>
<organism evidence="3">
    <name type="scientific">marine sediment metagenome</name>
    <dbReference type="NCBI Taxonomy" id="412755"/>
    <lineage>
        <taxon>unclassified sequences</taxon>
        <taxon>metagenomes</taxon>
        <taxon>ecological metagenomes</taxon>
    </lineage>
</organism>
<comment type="caution">
    <text evidence="3">The sequence shown here is derived from an EMBL/GenBank/DDBJ whole genome shotgun (WGS) entry which is preliminary data.</text>
</comment>
<dbReference type="GO" id="GO:0004803">
    <property type="term" value="F:transposase activity"/>
    <property type="evidence" value="ECO:0007669"/>
    <property type="project" value="InterPro"/>
</dbReference>
<protein>
    <submittedName>
        <fullName evidence="3">Uncharacterized protein</fullName>
    </submittedName>
</protein>
<dbReference type="InterPro" id="IPR003346">
    <property type="entry name" value="Transposase_20"/>
</dbReference>
<dbReference type="NCBIfam" id="NF033542">
    <property type="entry name" value="transpos_IS110"/>
    <property type="match status" value="1"/>
</dbReference>
<dbReference type="GO" id="GO:0003677">
    <property type="term" value="F:DNA binding"/>
    <property type="evidence" value="ECO:0007669"/>
    <property type="project" value="InterPro"/>
</dbReference>
<dbReference type="Pfam" id="PF02371">
    <property type="entry name" value="Transposase_20"/>
    <property type="match status" value="1"/>
</dbReference>